<dbReference type="PANTHER" id="PTHR13151">
    <property type="entry name" value="CBF1 INTERACTING COREPRESSOR CIR"/>
    <property type="match status" value="1"/>
</dbReference>
<dbReference type="PANTHER" id="PTHR13151:SF2">
    <property type="entry name" value="COREPRESSOR INTERACTING WITH RBPJ 1"/>
    <property type="match status" value="1"/>
</dbReference>
<dbReference type="GO" id="GO:0003714">
    <property type="term" value="F:transcription corepressor activity"/>
    <property type="evidence" value="ECO:0007669"/>
    <property type="project" value="InterPro"/>
</dbReference>
<evidence type="ECO:0000256" key="1">
    <source>
        <dbReference type="SAM" id="MobiDB-lite"/>
    </source>
</evidence>
<accession>A0A183HFC8</accession>
<name>A0A183HFC8_9BILA</name>
<dbReference type="WBParaSite" id="OFLC_0000618901-mRNA-1">
    <property type="protein sequence ID" value="OFLC_0000618901-mRNA-1"/>
    <property type="gene ID" value="OFLC_0000618901"/>
</dbReference>
<proteinExistence type="predicted"/>
<organism evidence="2">
    <name type="scientific">Onchocerca flexuosa</name>
    <dbReference type="NCBI Taxonomy" id="387005"/>
    <lineage>
        <taxon>Eukaryota</taxon>
        <taxon>Metazoa</taxon>
        <taxon>Ecdysozoa</taxon>
        <taxon>Nematoda</taxon>
        <taxon>Chromadorea</taxon>
        <taxon>Rhabditida</taxon>
        <taxon>Spirurina</taxon>
        <taxon>Spiruromorpha</taxon>
        <taxon>Filarioidea</taxon>
        <taxon>Onchocercidae</taxon>
        <taxon>Onchocerca</taxon>
    </lineage>
</organism>
<dbReference type="GO" id="GO:0005634">
    <property type="term" value="C:nucleus"/>
    <property type="evidence" value="ECO:0007669"/>
    <property type="project" value="TreeGrafter"/>
</dbReference>
<dbReference type="AlphaFoldDB" id="A0A183HFC8"/>
<dbReference type="InterPro" id="IPR040014">
    <property type="entry name" value="CIR1"/>
</dbReference>
<protein>
    <submittedName>
        <fullName evidence="2">RanBP2-type domain-containing protein</fullName>
    </submittedName>
</protein>
<feature type="region of interest" description="Disordered" evidence="1">
    <location>
        <begin position="130"/>
        <end position="149"/>
    </location>
</feature>
<reference evidence="2" key="1">
    <citation type="submission" date="2016-06" db="UniProtKB">
        <authorList>
            <consortium name="WormBaseParasite"/>
        </authorList>
    </citation>
    <scope>IDENTIFICATION</scope>
</reference>
<dbReference type="STRING" id="387005.A0A183HFC8"/>
<evidence type="ECO:0000313" key="2">
    <source>
        <dbReference type="WBParaSite" id="OFLC_0000618901-mRNA-1"/>
    </source>
</evidence>
<sequence>MKKKRQEELRVAYEREQEILNNKALLGARMGLSFMYDAPPGLNKKEEHKDEPKFKWQRKYDAPREGWAKNNDARNDQPFGKQMCYVRCVKCHACDHFNTDHECFLCNTNENFKNPRYANNPSDLYKQLDKDRTEEKNSKNEEKHLYFDH</sequence>